<dbReference type="PANTHER" id="PTHR41259">
    <property type="entry name" value="DOUBLE-STRAND BREAK REPAIR RAD50 ATPASE, PUTATIVE-RELATED"/>
    <property type="match status" value="1"/>
</dbReference>
<gene>
    <name evidence="4" type="primary">recF_1</name>
    <name evidence="4" type="ORF">OXPF_01430</name>
</gene>
<name>A0A0N8NTZ7_9CLOT</name>
<feature type="domain" description="YhaN AAA" evidence="3">
    <location>
        <begin position="1"/>
        <end position="201"/>
    </location>
</feature>
<reference evidence="4 5" key="1">
    <citation type="submission" date="2015-09" db="EMBL/GenBank/DDBJ databases">
        <title>Genome sequence of Oxobacter pfennigii DSM 3222.</title>
        <authorList>
            <person name="Poehlein A."/>
            <person name="Bengelsdorf F.R."/>
            <person name="Schiel-Bengelsdorf B."/>
            <person name="Duerre P."/>
            <person name="Daniel R."/>
        </authorList>
    </citation>
    <scope>NUCLEOTIDE SEQUENCE [LARGE SCALE GENOMIC DNA]</scope>
    <source>
        <strain evidence="4 5">DSM 3222</strain>
    </source>
</reference>
<comment type="caution">
    <text evidence="4">The sequence shown here is derived from an EMBL/GenBank/DDBJ whole genome shotgun (WGS) entry which is preliminary data.</text>
</comment>
<evidence type="ECO:0000259" key="3">
    <source>
        <dbReference type="Pfam" id="PF13514"/>
    </source>
</evidence>
<keyword evidence="2" id="KW-0812">Transmembrane</keyword>
<evidence type="ECO:0000256" key="2">
    <source>
        <dbReference type="SAM" id="Phobius"/>
    </source>
</evidence>
<dbReference type="InterPro" id="IPR027417">
    <property type="entry name" value="P-loop_NTPase"/>
</dbReference>
<feature type="coiled-coil region" evidence="1">
    <location>
        <begin position="681"/>
        <end position="731"/>
    </location>
</feature>
<dbReference type="Proteomes" id="UP000050326">
    <property type="component" value="Unassembled WGS sequence"/>
</dbReference>
<feature type="transmembrane region" description="Helical" evidence="2">
    <location>
        <begin position="415"/>
        <end position="434"/>
    </location>
</feature>
<dbReference type="Gene3D" id="3.40.50.300">
    <property type="entry name" value="P-loop containing nucleotide triphosphate hydrolases"/>
    <property type="match status" value="2"/>
</dbReference>
<keyword evidence="2" id="KW-1133">Transmembrane helix</keyword>
<keyword evidence="1" id="KW-0175">Coiled coil</keyword>
<dbReference type="InterPro" id="IPR038734">
    <property type="entry name" value="YhaN_AAA"/>
</dbReference>
<dbReference type="EMBL" id="LKET01000012">
    <property type="protein sequence ID" value="KPU46224.1"/>
    <property type="molecule type" value="Genomic_DNA"/>
</dbReference>
<feature type="transmembrane region" description="Helical" evidence="2">
    <location>
        <begin position="440"/>
        <end position="459"/>
    </location>
</feature>
<keyword evidence="5" id="KW-1185">Reference proteome</keyword>
<evidence type="ECO:0000256" key="1">
    <source>
        <dbReference type="SAM" id="Coils"/>
    </source>
</evidence>
<dbReference type="Pfam" id="PF13514">
    <property type="entry name" value="AAA_27"/>
    <property type="match status" value="1"/>
</dbReference>
<organism evidence="4 5">
    <name type="scientific">Oxobacter pfennigii</name>
    <dbReference type="NCBI Taxonomy" id="36849"/>
    <lineage>
        <taxon>Bacteria</taxon>
        <taxon>Bacillati</taxon>
        <taxon>Bacillota</taxon>
        <taxon>Clostridia</taxon>
        <taxon>Eubacteriales</taxon>
        <taxon>Clostridiaceae</taxon>
        <taxon>Oxobacter</taxon>
    </lineage>
</organism>
<dbReference type="SUPFAM" id="SSF52540">
    <property type="entry name" value="P-loop containing nucleoside triphosphate hydrolases"/>
    <property type="match status" value="1"/>
</dbReference>
<sequence>MKFKSIKAKSFGCLEDWESPEITQDIIVVYGNNEAGKSTVFNMINTLIYGWNPASRDLNPYIPWGQSQGECSAGLTLNDGSTMEVNRRLKSTAEGKIIKDEKLIPIGNNAIEGAEYLPRQVFDEIYSITLEQLRFPHNSVWQKVQDQLLGGQYASFIQPVSKVISKLVLESNSLWRPDRHGNPMDKKLKEELKELNKKLTDSLENEKRISGISKRLDEIKDEISDIIERKSRLIFLMDKTERLHPVKKKLQNLKELNEKAEGAKNYDFLPQNPREELKRLDIKTDNLDKKLKEAVLTKNETESKLDVYSPLDKLIYENRDKIKLAIKSYGQNISDINAASDLSNGLLRFKDRIVNKAKECLQGGWTSESLKALKAIDEAELRAGLSSFKKANYNYKEHNLRMAARKSHAQADEGIMFYIISALLIIIGLTSFVLSTGSLIKVIFALVFSTGIITLYAAYSQKSKVNKGSGLKEEEKQLRKLDTLREEALNKVKASLKGLNIAALRLEEPDDSLLVDVNTLKSLLNDWEEIKNKKDIIDKRLSKGQQEISVLLNILSLKGSGDILSTINMLDNLMDKAEENYNIHNNCLARLNEIQKAVEEIQKELKETIYLKEEILKGIQTLDGENNHEKLLKLEELRDFRQRAHNIKGELEREYIGLEGIIEEINKLSGQPEFILDEESLARAKAEREQLDNLLNNLNMEAGSKLKEMEQRQEERAADDIKGEIESLEILRKRNAIERDRLQLMKNIIAFSDRKFRDENQPDILLRAGKYLETITGGRYDRLYILEDTDTYLEVRLKDTKETIDVNKALSRGTKEQIYLSLRLGLLDHLDDKKESFPLFLDEALVNWDSFRLNNVLTLLKDISKKRQVFIFTCHKWFKDILEKDIKGQVINL</sequence>
<proteinExistence type="predicted"/>
<dbReference type="OrthoDB" id="9764467at2"/>
<dbReference type="AlphaFoldDB" id="A0A0N8NTZ7"/>
<evidence type="ECO:0000313" key="5">
    <source>
        <dbReference type="Proteomes" id="UP000050326"/>
    </source>
</evidence>
<accession>A0A0N8NTZ7</accession>
<evidence type="ECO:0000313" key="4">
    <source>
        <dbReference type="EMBL" id="KPU46224.1"/>
    </source>
</evidence>
<protein>
    <submittedName>
        <fullName evidence="4">DNA replication and repair protein RecF</fullName>
    </submittedName>
</protein>
<keyword evidence="2" id="KW-0472">Membrane</keyword>
<dbReference type="STRING" id="36849.OXPF_01430"/>
<dbReference type="PANTHER" id="PTHR41259:SF1">
    <property type="entry name" value="DOUBLE-STRAND BREAK REPAIR RAD50 ATPASE, PUTATIVE-RELATED"/>
    <property type="match status" value="1"/>
</dbReference>
<feature type="coiled-coil region" evidence="1">
    <location>
        <begin position="574"/>
        <end position="611"/>
    </location>
</feature>
<dbReference type="RefSeq" id="WP_054873302.1">
    <property type="nucleotide sequence ID" value="NZ_LKET01000012.1"/>
</dbReference>